<proteinExistence type="predicted"/>
<name>A0A5B7WYI2_9FLAO</name>
<dbReference type="Proteomes" id="UP000309016">
    <property type="component" value="Chromosome"/>
</dbReference>
<gene>
    <name evidence="1" type="ORF">FHG64_01505</name>
</gene>
<reference evidence="1 2" key="1">
    <citation type="submission" date="2019-06" db="EMBL/GenBank/DDBJ databases">
        <title>Complete genome sequence of Antarcticibacterium flavum KCTC 52984T from an Antarctic marine sediment.</title>
        <authorList>
            <person name="Lee Y.M."/>
            <person name="Shin S.C."/>
        </authorList>
    </citation>
    <scope>NUCLEOTIDE SEQUENCE [LARGE SCALE GENOMIC DNA]</scope>
    <source>
        <strain evidence="1 2">KCTC 52984</strain>
    </source>
</reference>
<keyword evidence="2" id="KW-1185">Reference proteome</keyword>
<dbReference type="RefSeq" id="WP_139064755.1">
    <property type="nucleotide sequence ID" value="NZ_CP040812.1"/>
</dbReference>
<dbReference type="SUPFAM" id="SSF55961">
    <property type="entry name" value="Bet v1-like"/>
    <property type="match status" value="1"/>
</dbReference>
<sequence>MEKKEYQTRIAASRNQVWEVLWGENTYPQWTAAFSEGSKVETTWEEGDKVLFLNGENEGMVSRIREKKVPERMVFEHLGMVDKTGKEDTESEKVKEWAGSKEIYDLEEQNGETVLKVTMDTNEEYKDFFDNTWPKAFEKLRQLSE</sequence>
<dbReference type="OrthoDB" id="2355173at2"/>
<dbReference type="EMBL" id="CP040812">
    <property type="protein sequence ID" value="QCY68179.1"/>
    <property type="molecule type" value="Genomic_DNA"/>
</dbReference>
<dbReference type="InterPro" id="IPR023393">
    <property type="entry name" value="START-like_dom_sf"/>
</dbReference>
<dbReference type="KEGG" id="afla:FHG64_01505"/>
<dbReference type="Gene3D" id="3.30.530.20">
    <property type="match status" value="1"/>
</dbReference>
<accession>A0A5B7WYI2</accession>
<protein>
    <submittedName>
        <fullName evidence="1">SRPBCC domain-containing protein</fullName>
    </submittedName>
</protein>
<evidence type="ECO:0000313" key="2">
    <source>
        <dbReference type="Proteomes" id="UP000309016"/>
    </source>
</evidence>
<dbReference type="AlphaFoldDB" id="A0A5B7WYI2"/>
<evidence type="ECO:0000313" key="1">
    <source>
        <dbReference type="EMBL" id="QCY68179.1"/>
    </source>
</evidence>
<organism evidence="1 2">
    <name type="scientific">Antarcticibacterium flavum</name>
    <dbReference type="NCBI Taxonomy" id="2058175"/>
    <lineage>
        <taxon>Bacteria</taxon>
        <taxon>Pseudomonadati</taxon>
        <taxon>Bacteroidota</taxon>
        <taxon>Flavobacteriia</taxon>
        <taxon>Flavobacteriales</taxon>
        <taxon>Flavobacteriaceae</taxon>
        <taxon>Antarcticibacterium</taxon>
    </lineage>
</organism>